<keyword evidence="2" id="KW-1185">Reference proteome</keyword>
<dbReference type="AlphaFoldDB" id="A0A9P5N872"/>
<evidence type="ECO:0000313" key="2">
    <source>
        <dbReference type="Proteomes" id="UP000724874"/>
    </source>
</evidence>
<feature type="non-terminal residue" evidence="1">
    <location>
        <position position="117"/>
    </location>
</feature>
<dbReference type="EMBL" id="JADNYJ010000222">
    <property type="protein sequence ID" value="KAF8874095.1"/>
    <property type="molecule type" value="Genomic_DNA"/>
</dbReference>
<organism evidence="1 2">
    <name type="scientific">Gymnopilus junonius</name>
    <name type="common">Spectacular rustgill mushroom</name>
    <name type="synonym">Gymnopilus spectabilis subsp. junonius</name>
    <dbReference type="NCBI Taxonomy" id="109634"/>
    <lineage>
        <taxon>Eukaryota</taxon>
        <taxon>Fungi</taxon>
        <taxon>Dikarya</taxon>
        <taxon>Basidiomycota</taxon>
        <taxon>Agaricomycotina</taxon>
        <taxon>Agaricomycetes</taxon>
        <taxon>Agaricomycetidae</taxon>
        <taxon>Agaricales</taxon>
        <taxon>Agaricineae</taxon>
        <taxon>Hymenogastraceae</taxon>
        <taxon>Gymnopilus</taxon>
    </lineage>
</organism>
<sequence>LYADVSKAEEEPCDAADGHVIALRPEYGLVRGTCSTQTELYPADFIPKDDESYTHVLEDLVLIGAHRGNRSIILDFTGYYLKVAYLLHTSIQFYTKEVWNNSIMCFHVGLALEFEDY</sequence>
<accession>A0A9P5N872</accession>
<proteinExistence type="predicted"/>
<dbReference type="Proteomes" id="UP000724874">
    <property type="component" value="Unassembled WGS sequence"/>
</dbReference>
<feature type="non-terminal residue" evidence="1">
    <location>
        <position position="1"/>
    </location>
</feature>
<reference evidence="1" key="1">
    <citation type="submission" date="2020-11" db="EMBL/GenBank/DDBJ databases">
        <authorList>
            <consortium name="DOE Joint Genome Institute"/>
            <person name="Ahrendt S."/>
            <person name="Riley R."/>
            <person name="Andreopoulos W."/>
            <person name="LaButti K."/>
            <person name="Pangilinan J."/>
            <person name="Ruiz-duenas F.J."/>
            <person name="Barrasa J.M."/>
            <person name="Sanchez-Garcia M."/>
            <person name="Camarero S."/>
            <person name="Miyauchi S."/>
            <person name="Serrano A."/>
            <person name="Linde D."/>
            <person name="Babiker R."/>
            <person name="Drula E."/>
            <person name="Ayuso-Fernandez I."/>
            <person name="Pacheco R."/>
            <person name="Padilla G."/>
            <person name="Ferreira P."/>
            <person name="Barriuso J."/>
            <person name="Kellner H."/>
            <person name="Castanera R."/>
            <person name="Alfaro M."/>
            <person name="Ramirez L."/>
            <person name="Pisabarro A.G."/>
            <person name="Kuo A."/>
            <person name="Tritt A."/>
            <person name="Lipzen A."/>
            <person name="He G."/>
            <person name="Yan M."/>
            <person name="Ng V."/>
            <person name="Cullen D."/>
            <person name="Martin F."/>
            <person name="Rosso M.-N."/>
            <person name="Henrissat B."/>
            <person name="Hibbett D."/>
            <person name="Martinez A.T."/>
            <person name="Grigoriev I.V."/>
        </authorList>
    </citation>
    <scope>NUCLEOTIDE SEQUENCE</scope>
    <source>
        <strain evidence="1">AH 44721</strain>
    </source>
</reference>
<name>A0A9P5N872_GYMJU</name>
<comment type="caution">
    <text evidence="1">The sequence shown here is derived from an EMBL/GenBank/DDBJ whole genome shotgun (WGS) entry which is preliminary data.</text>
</comment>
<dbReference type="OrthoDB" id="3268838at2759"/>
<evidence type="ECO:0000313" key="1">
    <source>
        <dbReference type="EMBL" id="KAF8874095.1"/>
    </source>
</evidence>
<gene>
    <name evidence="1" type="ORF">CPB84DRAFT_1619866</name>
</gene>
<protein>
    <submittedName>
        <fullName evidence="1">Uncharacterized protein</fullName>
    </submittedName>
</protein>